<reference evidence="3" key="1">
    <citation type="journal article" date="1998" name="Mol. Microbiol.">
        <title>Sequence and analysis of the 60 kb conjugative, bacteriocin-producing plasmid pMRC01 from Lactococcus lactis DPC3147.</title>
        <authorList>
            <person name="Dougherty B.A."/>
            <person name="Hill C."/>
            <person name="Weidman J.F."/>
            <person name="Richardson D.R."/>
            <person name="Venter J.C."/>
            <person name="Ross R.P."/>
        </authorList>
    </citation>
    <scope>NUCLEOTIDE SEQUENCE [LARGE SCALE GENOMIC DNA]</scope>
    <source>
        <strain evidence="3">DPC3147</strain>
        <plasmid evidence="3">pMRC01</plasmid>
    </source>
</reference>
<dbReference type="SUPFAM" id="SSF158745">
    <property type="entry name" value="LanC-like"/>
    <property type="match status" value="1"/>
</dbReference>
<keyword evidence="1" id="KW-0862">Zinc</keyword>
<protein>
    <submittedName>
        <fullName evidence="3">Lacticin 481/lactococcin biosynthesis protein LCNDR2</fullName>
    </submittedName>
</protein>
<dbReference type="Pfam" id="PF05147">
    <property type="entry name" value="LANC_like"/>
    <property type="match status" value="1"/>
</dbReference>
<evidence type="ECO:0000259" key="2">
    <source>
        <dbReference type="Pfam" id="PF13575"/>
    </source>
</evidence>
<gene>
    <name evidence="3" type="primary">ORF00037</name>
</gene>
<evidence type="ECO:0000313" key="3">
    <source>
        <dbReference type="EMBL" id="AAC56011.1"/>
    </source>
</evidence>
<feature type="binding site" evidence="1">
    <location>
        <position position="897"/>
    </location>
    <ligand>
        <name>Zn(2+)</name>
        <dbReference type="ChEBI" id="CHEBI:29105"/>
    </ligand>
</feature>
<feature type="binding site" evidence="1">
    <location>
        <position position="852"/>
    </location>
    <ligand>
        <name>Zn(2+)</name>
        <dbReference type="ChEBI" id="CHEBI:29105"/>
    </ligand>
</feature>
<feature type="binding site" evidence="1">
    <location>
        <position position="898"/>
    </location>
    <ligand>
        <name>Zn(2+)</name>
        <dbReference type="ChEBI" id="CHEBI:29105"/>
    </ligand>
</feature>
<sequence>MKFNKNVFPEINETDFDNNIKPLLDELESRITIPQEELSFSSINDDLFRELTRNEEYPYQSICTIVANIVMDDGSEIWRKDIFVDSNSVREAVCDILSQTLFLYFIRCFSEQIKDIRKTDEDKESTYNRYINLLFSSNFKIFSDEYPVLWYRTIRIIKNRWYSIKKSLLLTQKHRVEIDKQLDIPHKMKIKGLKIGGDTHNGGATVTTIFFEKGYKLIYKPRSTSGEFSYKKFIEKINPYLKKDMGAIKAIDFGEYGFSEYIECNTDEEDMKQVGQLAFFMYLLNASDMHYSNVIWTKQGPVPIDLETLFQPDRIRKGLKQSETNAYHKMEKSVYGTGIIPISLSVKGKKGEVDVGFSGIRDERSSSPFRVLEILDGFSSDIKIVWKKQQKSSSSKNNLIVDHKKEREILQRAQSVVEGFQETSKIFMKHREEFISIILDSFENIKIRYIHNMTFRYEQLLRTLTDAEPAQKIELDRLLLSRTGILSISSSPYISLSECQQMWQGDVPYFYSKFSSKSIFDTNGFVDEIELTPRQAFIIKAESITNDEVDFQSKIIKLAFMARLSDPHTTNDNKLNKKVIIESNQQSNSSESGNKAILFLSDLLKNNVLEDRYSHLPKTWIGPVARDGGLGWAPGVLGYDLYSGRTGPALALAAAGRVLKDKDSIELSADIFNKSSQILQEKTYDFRNLFASGIGGFSGITGLFWALNAAGNILNNDDWIKTSNQSMLLLNENMLKVDKNFFDLISGNSGAIGMMYLTNPNFYLSRSKINDILLTTDCLITEMEKDETSGLAHGVSQILWFLSIMMQRQPSSEIKIRATIVDNIIKKKYTNSYGEIECYYPTDGHSKSTSWCNGTSGILVAYIEGYKANIVDKSSVYHIINQINVEQLQHDNIPIMCHGSLGVYESLKYASKYFEIETKYLLDVMRNGGCSSQEVLKYYGKGNGRYPLSPGLMAGQSGALLHCCKLEDNDISVSPISLMT</sequence>
<dbReference type="GO" id="GO:0046872">
    <property type="term" value="F:metal ion binding"/>
    <property type="evidence" value="ECO:0007669"/>
    <property type="project" value="UniProtKB-KW"/>
</dbReference>
<keyword evidence="1" id="KW-0479">Metal-binding</keyword>
<organism evidence="3">
    <name type="scientific">Lactococcus lactis</name>
    <dbReference type="NCBI Taxonomy" id="1358"/>
    <lineage>
        <taxon>Bacteria</taxon>
        <taxon>Bacillati</taxon>
        <taxon>Bacillota</taxon>
        <taxon>Bacilli</taxon>
        <taxon>Lactobacillales</taxon>
        <taxon>Streptococcaceae</taxon>
        <taxon>Lactococcus</taxon>
    </lineage>
</organism>
<dbReference type="Pfam" id="PF13575">
    <property type="entry name" value="DUF4135"/>
    <property type="match status" value="1"/>
</dbReference>
<dbReference type="InterPro" id="IPR025410">
    <property type="entry name" value="Lant_dehyd"/>
</dbReference>
<dbReference type="PIR" id="T43108">
    <property type="entry name" value="T43108"/>
</dbReference>
<feature type="domain" description="Lantibiotic biosynthesis protein dehydration" evidence="2">
    <location>
        <begin position="146"/>
        <end position="512"/>
    </location>
</feature>
<evidence type="ECO:0000256" key="1">
    <source>
        <dbReference type="PIRSR" id="PIRSR607822-1"/>
    </source>
</evidence>
<dbReference type="RefSeq" id="WP_010890644.1">
    <property type="nucleotide sequence ID" value="NC_001949.1"/>
</dbReference>
<dbReference type="SMART" id="SM01260">
    <property type="entry name" value="LANC_like"/>
    <property type="match status" value="1"/>
</dbReference>
<proteinExistence type="predicted"/>
<dbReference type="Gene3D" id="1.50.10.20">
    <property type="match status" value="1"/>
</dbReference>
<dbReference type="InterPro" id="IPR017146">
    <property type="entry name" value="Lanti_2_LanM"/>
</dbReference>
<dbReference type="InterPro" id="IPR007822">
    <property type="entry name" value="LANC-like"/>
</dbReference>
<name>O87238_9LACT</name>
<dbReference type="PRINTS" id="PR01950">
    <property type="entry name" value="LANCSUPER"/>
</dbReference>
<keyword evidence="3" id="KW-0614">Plasmid</keyword>
<dbReference type="NCBIfam" id="TIGR03897">
    <property type="entry name" value="lanti_2_LanM"/>
    <property type="match status" value="1"/>
</dbReference>
<dbReference type="EMBL" id="AE001272">
    <property type="protein sequence ID" value="AAC56011.1"/>
    <property type="molecule type" value="Genomic_DNA"/>
</dbReference>
<geneLocation type="plasmid" evidence="3">
    <name>pMRC01</name>
</geneLocation>
<accession>O87238</accession>
<dbReference type="AlphaFoldDB" id="O87238"/>
<dbReference type="GO" id="GO:0031179">
    <property type="term" value="P:peptide modification"/>
    <property type="evidence" value="ECO:0007669"/>
    <property type="project" value="InterPro"/>
</dbReference>
<dbReference type="PIRSF" id="PIRSF037228">
    <property type="entry name" value="Lant_mod_RumM"/>
    <property type="match status" value="1"/>
</dbReference>